<dbReference type="EMBL" id="QFQB01000009">
    <property type="protein sequence ID" value="PZQ47888.1"/>
    <property type="molecule type" value="Genomic_DNA"/>
</dbReference>
<dbReference type="AlphaFoldDB" id="A0A2W5N5L0"/>
<comment type="caution">
    <text evidence="1">The sequence shown here is derived from an EMBL/GenBank/DDBJ whole genome shotgun (WGS) entry which is preliminary data.</text>
</comment>
<accession>A0A2W5N5L0</accession>
<dbReference type="Proteomes" id="UP000249417">
    <property type="component" value="Unassembled WGS sequence"/>
</dbReference>
<organism evidence="1 2">
    <name type="scientific">Micavibrio aeruginosavorus</name>
    <dbReference type="NCBI Taxonomy" id="349221"/>
    <lineage>
        <taxon>Bacteria</taxon>
        <taxon>Pseudomonadati</taxon>
        <taxon>Bdellovibrionota</taxon>
        <taxon>Bdellovibrionia</taxon>
        <taxon>Bdellovibrionales</taxon>
        <taxon>Pseudobdellovibrionaceae</taxon>
        <taxon>Micavibrio</taxon>
    </lineage>
</organism>
<proteinExistence type="predicted"/>
<dbReference type="GO" id="GO:0016301">
    <property type="term" value="F:kinase activity"/>
    <property type="evidence" value="ECO:0007669"/>
    <property type="project" value="UniProtKB-KW"/>
</dbReference>
<keyword evidence="1" id="KW-0418">Kinase</keyword>
<reference evidence="1 2" key="1">
    <citation type="submission" date="2017-08" db="EMBL/GenBank/DDBJ databases">
        <title>Infants hospitalized years apart are colonized by the same room-sourced microbial strains.</title>
        <authorList>
            <person name="Brooks B."/>
            <person name="Olm M.R."/>
            <person name="Firek B.A."/>
            <person name="Baker R."/>
            <person name="Thomas B.C."/>
            <person name="Morowitz M.J."/>
            <person name="Banfield J.F."/>
        </authorList>
    </citation>
    <scope>NUCLEOTIDE SEQUENCE [LARGE SCALE GENOMIC DNA]</scope>
    <source>
        <strain evidence="1">S2_005_002_R2_29</strain>
    </source>
</reference>
<gene>
    <name evidence="1" type="ORF">DI551_02685</name>
</gene>
<name>A0A2W5N5L0_9BACT</name>
<evidence type="ECO:0000313" key="1">
    <source>
        <dbReference type="EMBL" id="PZQ47888.1"/>
    </source>
</evidence>
<protein>
    <submittedName>
        <fullName evidence="1">Ribose-phosphate pyrophosphokinase</fullName>
    </submittedName>
</protein>
<keyword evidence="1" id="KW-0808">Transferase</keyword>
<evidence type="ECO:0000313" key="2">
    <source>
        <dbReference type="Proteomes" id="UP000249417"/>
    </source>
</evidence>
<sequence>MRNQRRIENEDPTPYWQKLYDIDELEALMQGTARAGLPISYAEALDCLGFAFSRPKMRALCVALGEVDRRAAKRGEPELAVLVVRASDKIPGQGWWVEKNDSKYKGPWEGPKAAKYIRDIQAKAFAYWKER</sequence>